<name>A0ABZ0RXQ4_9BACI</name>
<gene>
    <name evidence="1" type="ORF">R6U77_17155</name>
</gene>
<evidence type="ECO:0008006" key="3">
    <source>
        <dbReference type="Google" id="ProtNLM"/>
    </source>
</evidence>
<evidence type="ECO:0000313" key="2">
    <source>
        <dbReference type="Proteomes" id="UP001322664"/>
    </source>
</evidence>
<dbReference type="Gene3D" id="2.60.120.40">
    <property type="match status" value="1"/>
</dbReference>
<organism evidence="1 2">
    <name type="scientific">Lysinibacillus louembei</name>
    <dbReference type="NCBI Taxonomy" id="1470088"/>
    <lineage>
        <taxon>Bacteria</taxon>
        <taxon>Bacillati</taxon>
        <taxon>Bacillota</taxon>
        <taxon>Bacilli</taxon>
        <taxon>Bacillales</taxon>
        <taxon>Bacillaceae</taxon>
        <taxon>Lysinibacillus</taxon>
    </lineage>
</organism>
<sequence>MSFNHSNKGCHKIKYCPMETKFFGKFIAGDYVAPNIPPEERTMAFGSLRSNTLEDTATVQTPVSFDVVGPLSNVTVSPTGNELVVNESGVYQVTVSINAIAFAAPDPTDGYLSATITVNGMPIFTQGIAVFNITSRNSSAYIVQAALNAGDQVGVSAASEAFLFGYMNRSLTLLQLQ</sequence>
<accession>A0ABZ0RXQ4</accession>
<dbReference type="EMBL" id="CP137624">
    <property type="protein sequence ID" value="WPK11598.1"/>
    <property type="molecule type" value="Genomic_DNA"/>
</dbReference>
<dbReference type="InterPro" id="IPR008983">
    <property type="entry name" value="Tumour_necrosis_fac-like_dom"/>
</dbReference>
<evidence type="ECO:0000313" key="1">
    <source>
        <dbReference type="EMBL" id="WPK11598.1"/>
    </source>
</evidence>
<keyword evidence="2" id="KW-1185">Reference proteome</keyword>
<dbReference type="RefSeq" id="WP_319836581.1">
    <property type="nucleotide sequence ID" value="NZ_CP137624.1"/>
</dbReference>
<proteinExistence type="predicted"/>
<protein>
    <recommendedName>
        <fullName evidence="3">BclA C-terminal domain-containing protein</fullName>
    </recommendedName>
</protein>
<dbReference type="Proteomes" id="UP001322664">
    <property type="component" value="Chromosome"/>
</dbReference>
<reference evidence="1 2" key="1">
    <citation type="submission" date="2023-09" db="EMBL/GenBank/DDBJ databases">
        <authorList>
            <person name="Page C.A."/>
            <person name="Perez-Diaz I.M."/>
        </authorList>
    </citation>
    <scope>NUCLEOTIDE SEQUENCE [LARGE SCALE GENOMIC DNA]</scope>
    <source>
        <strain evidence="1 2">Ll15</strain>
    </source>
</reference>